<dbReference type="Proteomes" id="UP000076532">
    <property type="component" value="Unassembled WGS sequence"/>
</dbReference>
<feature type="non-terminal residue" evidence="1">
    <location>
        <position position="68"/>
    </location>
</feature>
<organism evidence="1 2">
    <name type="scientific">Athelia psychrophila</name>
    <dbReference type="NCBI Taxonomy" id="1759441"/>
    <lineage>
        <taxon>Eukaryota</taxon>
        <taxon>Fungi</taxon>
        <taxon>Dikarya</taxon>
        <taxon>Basidiomycota</taxon>
        <taxon>Agaricomycotina</taxon>
        <taxon>Agaricomycetes</taxon>
        <taxon>Agaricomycetidae</taxon>
        <taxon>Atheliales</taxon>
        <taxon>Atheliaceae</taxon>
        <taxon>Athelia</taxon>
    </lineage>
</organism>
<dbReference type="STRING" id="436010.A0A166J107"/>
<dbReference type="OrthoDB" id="8023605at2759"/>
<reference evidence="1 2" key="1">
    <citation type="journal article" date="2016" name="Mol. Biol. Evol.">
        <title>Comparative Genomics of Early-Diverging Mushroom-Forming Fungi Provides Insights into the Origins of Lignocellulose Decay Capabilities.</title>
        <authorList>
            <person name="Nagy L.G."/>
            <person name="Riley R."/>
            <person name="Tritt A."/>
            <person name="Adam C."/>
            <person name="Daum C."/>
            <person name="Floudas D."/>
            <person name="Sun H."/>
            <person name="Yadav J.S."/>
            <person name="Pangilinan J."/>
            <person name="Larsson K.H."/>
            <person name="Matsuura K."/>
            <person name="Barry K."/>
            <person name="Labutti K."/>
            <person name="Kuo R."/>
            <person name="Ohm R.A."/>
            <person name="Bhattacharya S.S."/>
            <person name="Shirouzu T."/>
            <person name="Yoshinaga Y."/>
            <person name="Martin F.M."/>
            <person name="Grigoriev I.V."/>
            <person name="Hibbett D.S."/>
        </authorList>
    </citation>
    <scope>NUCLEOTIDE SEQUENCE [LARGE SCALE GENOMIC DNA]</scope>
    <source>
        <strain evidence="1 2">CBS 109695</strain>
    </source>
</reference>
<feature type="non-terminal residue" evidence="1">
    <location>
        <position position="1"/>
    </location>
</feature>
<gene>
    <name evidence="1" type="ORF">FIBSPDRAFT_678044</name>
</gene>
<evidence type="ECO:0000313" key="1">
    <source>
        <dbReference type="EMBL" id="KZP20371.1"/>
    </source>
</evidence>
<evidence type="ECO:0000313" key="2">
    <source>
        <dbReference type="Proteomes" id="UP000076532"/>
    </source>
</evidence>
<dbReference type="EMBL" id="KV417555">
    <property type="protein sequence ID" value="KZP20371.1"/>
    <property type="molecule type" value="Genomic_DNA"/>
</dbReference>
<proteinExistence type="predicted"/>
<dbReference type="AlphaFoldDB" id="A0A166J107"/>
<name>A0A166J107_9AGAM</name>
<protein>
    <submittedName>
        <fullName evidence="1">Uncharacterized protein</fullName>
    </submittedName>
</protein>
<sequence length="68" mass="7875">NSKIEKSLNRKHKPHYIGQFEVNRQTQGGSYVLKELDGTFIHKGVAAFRLYPYLDRDSPMPEKLSPKD</sequence>
<keyword evidence="2" id="KW-1185">Reference proteome</keyword>
<accession>A0A166J107</accession>